<feature type="transmembrane region" description="Helical" evidence="13">
    <location>
        <begin position="130"/>
        <end position="154"/>
    </location>
</feature>
<feature type="transmembrane region" description="Helical" evidence="13">
    <location>
        <begin position="46"/>
        <end position="68"/>
    </location>
</feature>
<dbReference type="PANTHER" id="PTHR30070">
    <property type="entry name" value="HEME EXPORTER PROTEIN B"/>
    <property type="match status" value="1"/>
</dbReference>
<keyword evidence="7 12" id="KW-0997">Cell inner membrane</keyword>
<gene>
    <name evidence="14" type="primary">ccmB</name>
    <name evidence="14" type="ORF">ISN26_02055</name>
</gene>
<dbReference type="GO" id="GO:1903607">
    <property type="term" value="P:cytochrome c biosynthetic process"/>
    <property type="evidence" value="ECO:0007669"/>
    <property type="project" value="TreeGrafter"/>
</dbReference>
<feature type="transmembrane region" description="Helical" evidence="13">
    <location>
        <begin position="194"/>
        <end position="217"/>
    </location>
</feature>
<sequence length="223" mass="22635">MLEGCGTLLRQELRLGARRLHEAATPAGFVLVVVTLFSFARGADQAGLGPLGPGVVWTAALLSMVIAVEQMFSADHEDGTLELLLLSPAALPLLVLAKAAARWAWGAGPLLLLSPALALMLDLPAGSLPLLAASLLLGTPTLYLLGTFGAALLVGQRPGAALTALLVLPLGIPVLIFASSMIELGAAGLDAAAPAYYLAALFVLAATFLPVATATVLQGNAAE</sequence>
<evidence type="ECO:0000256" key="5">
    <source>
        <dbReference type="ARBA" id="ARBA00022448"/>
    </source>
</evidence>
<evidence type="ECO:0000256" key="9">
    <source>
        <dbReference type="ARBA" id="ARBA00022748"/>
    </source>
</evidence>
<dbReference type="EMBL" id="JADHEI010000028">
    <property type="protein sequence ID" value="MBF2734865.1"/>
    <property type="molecule type" value="Genomic_DNA"/>
</dbReference>
<evidence type="ECO:0000256" key="8">
    <source>
        <dbReference type="ARBA" id="ARBA00022692"/>
    </source>
</evidence>
<organism evidence="14 15">
    <name type="scientific">Candidatus Amphirhobacter heronislandensis</name>
    <dbReference type="NCBI Taxonomy" id="1732024"/>
    <lineage>
        <taxon>Bacteria</taxon>
        <taxon>Pseudomonadati</taxon>
        <taxon>Pseudomonadota</taxon>
        <taxon>Gammaproteobacteria</taxon>
        <taxon>Candidatus Tethybacterales</taxon>
        <taxon>Candidatus Tethybacteraceae</taxon>
        <taxon>Candidatus Amphirhobacter</taxon>
    </lineage>
</organism>
<evidence type="ECO:0000256" key="11">
    <source>
        <dbReference type="ARBA" id="ARBA00023136"/>
    </source>
</evidence>
<keyword evidence="15" id="KW-1185">Reference proteome</keyword>
<keyword evidence="8 13" id="KW-0812">Transmembrane</keyword>
<dbReference type="PRINTS" id="PR01414">
    <property type="entry name" value="CCMBBIOGNSIS"/>
</dbReference>
<evidence type="ECO:0000313" key="14">
    <source>
        <dbReference type="EMBL" id="MBF2734865.1"/>
    </source>
</evidence>
<evidence type="ECO:0000313" key="15">
    <source>
        <dbReference type="Proteomes" id="UP000604381"/>
    </source>
</evidence>
<protein>
    <recommendedName>
        <fullName evidence="4 12">Heme exporter protein B</fullName>
    </recommendedName>
</protein>
<evidence type="ECO:0000256" key="7">
    <source>
        <dbReference type="ARBA" id="ARBA00022519"/>
    </source>
</evidence>
<dbReference type="Pfam" id="PF03379">
    <property type="entry name" value="CcmB"/>
    <property type="match status" value="1"/>
</dbReference>
<dbReference type="GO" id="GO:0005886">
    <property type="term" value="C:plasma membrane"/>
    <property type="evidence" value="ECO:0007669"/>
    <property type="project" value="UniProtKB-SubCell"/>
</dbReference>
<evidence type="ECO:0000256" key="12">
    <source>
        <dbReference type="PIRNR" id="PIRNR002764"/>
    </source>
</evidence>
<dbReference type="NCBIfam" id="TIGR01190">
    <property type="entry name" value="ccmB"/>
    <property type="match status" value="1"/>
</dbReference>
<proteinExistence type="inferred from homology"/>
<comment type="caution">
    <text evidence="14">The sequence shown here is derived from an EMBL/GenBank/DDBJ whole genome shotgun (WGS) entry which is preliminary data.</text>
</comment>
<comment type="function">
    <text evidence="1 12">Required for the export of heme to the periplasm for the biogenesis of c-type cytochromes.</text>
</comment>
<feature type="transmembrane region" description="Helical" evidence="13">
    <location>
        <begin position="20"/>
        <end position="40"/>
    </location>
</feature>
<dbReference type="GO" id="GO:0017004">
    <property type="term" value="P:cytochrome complex assembly"/>
    <property type="evidence" value="ECO:0007669"/>
    <property type="project" value="UniProtKB-KW"/>
</dbReference>
<feature type="transmembrane region" description="Helical" evidence="13">
    <location>
        <begin position="160"/>
        <end position="182"/>
    </location>
</feature>
<accession>A0A930UBH5</accession>
<reference evidence="14" key="1">
    <citation type="submission" date="2020-10" db="EMBL/GenBank/DDBJ databases">
        <title>An improved Amphimedon queenslandica hologenome assembly reveals how three proteobacterial symbionts can extend the metabolic phenotypic of their marine sponge host.</title>
        <authorList>
            <person name="Degnan B."/>
            <person name="Degnan S."/>
            <person name="Xiang X."/>
        </authorList>
    </citation>
    <scope>NUCLEOTIDE SEQUENCE</scope>
    <source>
        <strain evidence="14">AqS2</strain>
    </source>
</reference>
<evidence type="ECO:0000256" key="3">
    <source>
        <dbReference type="ARBA" id="ARBA00010544"/>
    </source>
</evidence>
<name>A0A930UBH5_9GAMM</name>
<comment type="similarity">
    <text evidence="3 12">Belongs to the CcmB/CycW/HelB family.</text>
</comment>
<evidence type="ECO:0000256" key="4">
    <source>
        <dbReference type="ARBA" id="ARBA00016452"/>
    </source>
</evidence>
<feature type="transmembrane region" description="Helical" evidence="13">
    <location>
        <begin position="80"/>
        <end position="97"/>
    </location>
</feature>
<dbReference type="InterPro" id="IPR026031">
    <property type="entry name" value="Cyt_c_CcmB_bac"/>
</dbReference>
<dbReference type="AlphaFoldDB" id="A0A930UBH5"/>
<keyword evidence="9 12" id="KW-0201">Cytochrome c-type biogenesis</keyword>
<keyword evidence="11 12" id="KW-0472">Membrane</keyword>
<keyword evidence="6 12" id="KW-1003">Cell membrane</keyword>
<evidence type="ECO:0000256" key="6">
    <source>
        <dbReference type="ARBA" id="ARBA00022475"/>
    </source>
</evidence>
<dbReference type="GO" id="GO:0015232">
    <property type="term" value="F:heme transmembrane transporter activity"/>
    <property type="evidence" value="ECO:0007669"/>
    <property type="project" value="InterPro"/>
</dbReference>
<keyword evidence="5 12" id="KW-0813">Transport</keyword>
<keyword evidence="10 13" id="KW-1133">Transmembrane helix</keyword>
<evidence type="ECO:0000256" key="1">
    <source>
        <dbReference type="ARBA" id="ARBA00002442"/>
    </source>
</evidence>
<dbReference type="Proteomes" id="UP000604381">
    <property type="component" value="Unassembled WGS sequence"/>
</dbReference>
<comment type="subcellular location">
    <subcellularLocation>
        <location evidence="2">Cell inner membrane</location>
        <topology evidence="2">Multi-pass membrane protein</topology>
    </subcellularLocation>
</comment>
<dbReference type="InterPro" id="IPR003544">
    <property type="entry name" value="Cyt_c_biogenesis_CcmB"/>
</dbReference>
<evidence type="ECO:0000256" key="2">
    <source>
        <dbReference type="ARBA" id="ARBA00004429"/>
    </source>
</evidence>
<evidence type="ECO:0000256" key="13">
    <source>
        <dbReference type="SAM" id="Phobius"/>
    </source>
</evidence>
<dbReference type="PIRSF" id="PIRSF002764">
    <property type="entry name" value="CcmB"/>
    <property type="match status" value="1"/>
</dbReference>
<dbReference type="PANTHER" id="PTHR30070:SF1">
    <property type="entry name" value="CYTOCHROME C BIOGENESIS B-RELATED"/>
    <property type="match status" value="1"/>
</dbReference>
<feature type="transmembrane region" description="Helical" evidence="13">
    <location>
        <begin position="103"/>
        <end position="123"/>
    </location>
</feature>
<evidence type="ECO:0000256" key="10">
    <source>
        <dbReference type="ARBA" id="ARBA00022989"/>
    </source>
</evidence>